<gene>
    <name evidence="3" type="ORF">A0O21_05575</name>
</gene>
<dbReference type="AlphaFoldDB" id="A0A172Q810"/>
<reference evidence="3 4" key="1">
    <citation type="journal article" date="2016" name="Int. J. Syst. Evol. Microbiol.">
        <title>Streptococcuspantholopis sp. nov., isolated from faeces of the Tibetan antelope (Pantholops hodgsonii).</title>
        <authorList>
            <person name="Bai X."/>
            <person name="Xiong Y."/>
            <person name="Lu S."/>
            <person name="Jin D."/>
            <person name="Lai X."/>
            <person name="Yang J."/>
            <person name="Niu L."/>
            <person name="Hu S."/>
            <person name="Meng X."/>
            <person name="Pu J."/>
            <person name="Ye C."/>
            <person name="Xu J."/>
        </authorList>
    </citation>
    <scope>NUCLEOTIDE SEQUENCE [LARGE SCALE GENOMIC DNA]</scope>
    <source>
        <strain evidence="3 4">TA 26</strain>
    </source>
</reference>
<reference evidence="4" key="2">
    <citation type="submission" date="2016-03" db="EMBL/GenBank/DDBJ databases">
        <title>Streptococcus antelopensis sp. nov., isolated from the feces of the Tibetan antelope (Pantholops hodgsonii) in Hoh Xil National Nature Reserve, Qinghai, China.</title>
        <authorList>
            <person name="Bai X."/>
        </authorList>
    </citation>
    <scope>NUCLEOTIDE SEQUENCE [LARGE SCALE GENOMIC DNA]</scope>
    <source>
        <strain evidence="4">TA 26</strain>
    </source>
</reference>
<sequence>MGRGKLTPQDLVAMKIVSANLQRLLKESGVKQADLATTLDIPKSSLNEYVKGRSLPKSGNVQKLADYFGLKKSEIDPRFSHYNYTASAMLENINKAASQLSEQRQEIVLDFAHQQIKEQQKTAESDSDTDGADNDGNYQKVVQNYLNEEAKED</sequence>
<organism evidence="3 4">
    <name type="scientific">Streptococcus pantholopis</name>
    <dbReference type="NCBI Taxonomy" id="1811193"/>
    <lineage>
        <taxon>Bacteria</taxon>
        <taxon>Bacillati</taxon>
        <taxon>Bacillota</taxon>
        <taxon>Bacilli</taxon>
        <taxon>Lactobacillales</taxon>
        <taxon>Streptococcaceae</taxon>
        <taxon>Streptococcus</taxon>
    </lineage>
</organism>
<dbReference type="Proteomes" id="UP000077317">
    <property type="component" value="Chromosome"/>
</dbReference>
<evidence type="ECO:0000313" key="4">
    <source>
        <dbReference type="Proteomes" id="UP000077317"/>
    </source>
</evidence>
<dbReference type="KEGG" id="spat:A0O21_05575"/>
<dbReference type="RefSeq" id="WP_067062563.1">
    <property type="nucleotide sequence ID" value="NZ_CP014699.1"/>
</dbReference>
<protein>
    <recommendedName>
        <fullName evidence="2">HTH cro/C1-type domain-containing protein</fullName>
    </recommendedName>
</protein>
<proteinExistence type="predicted"/>
<dbReference type="CDD" id="cd00093">
    <property type="entry name" value="HTH_XRE"/>
    <property type="match status" value="1"/>
</dbReference>
<accession>A0A172Q810</accession>
<dbReference type="InterPro" id="IPR010982">
    <property type="entry name" value="Lambda_DNA-bd_dom_sf"/>
</dbReference>
<dbReference type="SUPFAM" id="SSF47413">
    <property type="entry name" value="lambda repressor-like DNA-binding domains"/>
    <property type="match status" value="1"/>
</dbReference>
<dbReference type="OrthoDB" id="2475196at2"/>
<dbReference type="Pfam" id="PF01381">
    <property type="entry name" value="HTH_3"/>
    <property type="match status" value="1"/>
</dbReference>
<dbReference type="InterPro" id="IPR001387">
    <property type="entry name" value="Cro/C1-type_HTH"/>
</dbReference>
<dbReference type="EMBL" id="CP014699">
    <property type="protein sequence ID" value="AND79535.1"/>
    <property type="molecule type" value="Genomic_DNA"/>
</dbReference>
<evidence type="ECO:0000256" key="1">
    <source>
        <dbReference type="SAM" id="MobiDB-lite"/>
    </source>
</evidence>
<keyword evidence="4" id="KW-1185">Reference proteome</keyword>
<dbReference type="PROSITE" id="PS50943">
    <property type="entry name" value="HTH_CROC1"/>
    <property type="match status" value="1"/>
</dbReference>
<evidence type="ECO:0000259" key="2">
    <source>
        <dbReference type="PROSITE" id="PS50943"/>
    </source>
</evidence>
<dbReference type="Gene3D" id="1.10.260.40">
    <property type="entry name" value="lambda repressor-like DNA-binding domains"/>
    <property type="match status" value="1"/>
</dbReference>
<name>A0A172Q810_9STRE</name>
<evidence type="ECO:0000313" key="3">
    <source>
        <dbReference type="EMBL" id="AND79535.1"/>
    </source>
</evidence>
<dbReference type="GO" id="GO:0003677">
    <property type="term" value="F:DNA binding"/>
    <property type="evidence" value="ECO:0007669"/>
    <property type="project" value="InterPro"/>
</dbReference>
<dbReference type="SMART" id="SM00530">
    <property type="entry name" value="HTH_XRE"/>
    <property type="match status" value="1"/>
</dbReference>
<feature type="region of interest" description="Disordered" evidence="1">
    <location>
        <begin position="118"/>
        <end position="139"/>
    </location>
</feature>
<feature type="domain" description="HTH cro/C1-type" evidence="2">
    <location>
        <begin position="21"/>
        <end position="75"/>
    </location>
</feature>